<keyword evidence="3" id="KW-0812">Transmembrane</keyword>
<evidence type="ECO:0000256" key="2">
    <source>
        <dbReference type="RuleBase" id="RU003750"/>
    </source>
</evidence>
<evidence type="ECO:0000313" key="4">
    <source>
        <dbReference type="EMBL" id="MVA98544.1"/>
    </source>
</evidence>
<dbReference type="InterPro" id="IPR000462">
    <property type="entry name" value="CDP-OH_P_trans"/>
</dbReference>
<sequence>MLDGWIKPRLDPVLDELARKLAATGVGADTVTVVACAIGLAATGAIAFGYLWSGLALLLISRLGDGLDGAVARLDGKTDYGGFLDIVLDFVFYGAIPLGFVLLDPAANAVAGAVLIFTFYVNGASFLAFAIMAERRGLSSDVRGEKSIFFTTGLAEATETILLFTLFCLLPGGFAALAYAFAALTAYTAVSRIVLARRSF</sequence>
<accession>A0A844QIW3</accession>
<comment type="similarity">
    <text evidence="2">Belongs to the CDP-alcohol phosphatidyltransferase class-I family.</text>
</comment>
<proteinExistence type="inferred from homology"/>
<dbReference type="GO" id="GO:0008654">
    <property type="term" value="P:phospholipid biosynthetic process"/>
    <property type="evidence" value="ECO:0007669"/>
    <property type="project" value="InterPro"/>
</dbReference>
<dbReference type="InterPro" id="IPR048254">
    <property type="entry name" value="CDP_ALCOHOL_P_TRANSF_CS"/>
</dbReference>
<reference evidence="4 5" key="1">
    <citation type="submission" date="2019-12" db="EMBL/GenBank/DDBJ databases">
        <title>Nitratireductor arenosus sp. nov., Isolated from sea sand, Jeju island, South Korea.</title>
        <authorList>
            <person name="Kim W."/>
        </authorList>
    </citation>
    <scope>NUCLEOTIDE SEQUENCE [LARGE SCALE GENOMIC DNA]</scope>
    <source>
        <strain evidence="4 5">CAU 1489</strain>
    </source>
</reference>
<feature type="transmembrane region" description="Helical" evidence="3">
    <location>
        <begin position="80"/>
        <end position="103"/>
    </location>
</feature>
<keyword evidence="3" id="KW-0472">Membrane</keyword>
<keyword evidence="5" id="KW-1185">Reference proteome</keyword>
<dbReference type="GO" id="GO:0016780">
    <property type="term" value="F:phosphotransferase activity, for other substituted phosphate groups"/>
    <property type="evidence" value="ECO:0007669"/>
    <property type="project" value="InterPro"/>
</dbReference>
<dbReference type="AlphaFoldDB" id="A0A844QIW3"/>
<keyword evidence="1 2" id="KW-0808">Transferase</keyword>
<dbReference type="GO" id="GO:0016020">
    <property type="term" value="C:membrane"/>
    <property type="evidence" value="ECO:0007669"/>
    <property type="project" value="InterPro"/>
</dbReference>
<evidence type="ECO:0000256" key="1">
    <source>
        <dbReference type="ARBA" id="ARBA00022679"/>
    </source>
</evidence>
<organism evidence="4 5">
    <name type="scientific">Nitratireductor arenosus</name>
    <dbReference type="NCBI Taxonomy" id="2682096"/>
    <lineage>
        <taxon>Bacteria</taxon>
        <taxon>Pseudomonadati</taxon>
        <taxon>Pseudomonadota</taxon>
        <taxon>Alphaproteobacteria</taxon>
        <taxon>Hyphomicrobiales</taxon>
        <taxon>Phyllobacteriaceae</taxon>
        <taxon>Nitratireductor</taxon>
    </lineage>
</organism>
<name>A0A844QIW3_9HYPH</name>
<dbReference type="InterPro" id="IPR043130">
    <property type="entry name" value="CDP-OH_PTrfase_TM_dom"/>
</dbReference>
<comment type="caution">
    <text evidence="4">The sequence shown here is derived from an EMBL/GenBank/DDBJ whole genome shotgun (WGS) entry which is preliminary data.</text>
</comment>
<evidence type="ECO:0000256" key="3">
    <source>
        <dbReference type="SAM" id="Phobius"/>
    </source>
</evidence>
<gene>
    <name evidence="4" type="ORF">GN330_14950</name>
</gene>
<feature type="transmembrane region" description="Helical" evidence="3">
    <location>
        <begin position="31"/>
        <end position="60"/>
    </location>
</feature>
<dbReference type="Gene3D" id="1.20.120.1760">
    <property type="match status" value="1"/>
</dbReference>
<feature type="transmembrane region" description="Helical" evidence="3">
    <location>
        <begin position="109"/>
        <end position="132"/>
    </location>
</feature>
<protein>
    <submittedName>
        <fullName evidence="4">CDP-alcohol phosphatidyltransferase family protein</fullName>
    </submittedName>
</protein>
<dbReference type="RefSeq" id="WP_343040781.1">
    <property type="nucleotide sequence ID" value="NZ_WPHG01000003.1"/>
</dbReference>
<dbReference type="Proteomes" id="UP000463224">
    <property type="component" value="Unassembled WGS sequence"/>
</dbReference>
<dbReference type="PROSITE" id="PS00379">
    <property type="entry name" value="CDP_ALCOHOL_P_TRANSF"/>
    <property type="match status" value="1"/>
</dbReference>
<dbReference type="Pfam" id="PF01066">
    <property type="entry name" value="CDP-OH_P_transf"/>
    <property type="match status" value="1"/>
</dbReference>
<keyword evidence="3" id="KW-1133">Transmembrane helix</keyword>
<evidence type="ECO:0000313" key="5">
    <source>
        <dbReference type="Proteomes" id="UP000463224"/>
    </source>
</evidence>
<dbReference type="EMBL" id="WPHG01000003">
    <property type="protein sequence ID" value="MVA98544.1"/>
    <property type="molecule type" value="Genomic_DNA"/>
</dbReference>